<dbReference type="PANTHER" id="PTHR12837:SF0">
    <property type="entry name" value="POLY(ADP-RIBOSE) GLYCOHYDROLASE"/>
    <property type="match status" value="1"/>
</dbReference>
<dbReference type="Proteomes" id="UP001374579">
    <property type="component" value="Unassembled WGS sequence"/>
</dbReference>
<evidence type="ECO:0000313" key="3">
    <source>
        <dbReference type="EMBL" id="KAK7112436.1"/>
    </source>
</evidence>
<feature type="domain" description="PARG catalytic Macro" evidence="2">
    <location>
        <begin position="5"/>
        <end position="82"/>
    </location>
</feature>
<proteinExistence type="predicted"/>
<gene>
    <name evidence="3" type="ORF">V1264_011894</name>
</gene>
<dbReference type="GO" id="GO:0004649">
    <property type="term" value="F:poly(ADP-ribose) glycohydrolase activity"/>
    <property type="evidence" value="ECO:0007669"/>
    <property type="project" value="InterPro"/>
</dbReference>
<reference evidence="3 4" key="1">
    <citation type="submission" date="2024-02" db="EMBL/GenBank/DDBJ databases">
        <title>Chromosome-scale genome assembly of the rough periwinkle Littorina saxatilis.</title>
        <authorList>
            <person name="De Jode A."/>
            <person name="Faria R."/>
            <person name="Formenti G."/>
            <person name="Sims Y."/>
            <person name="Smith T.P."/>
            <person name="Tracey A."/>
            <person name="Wood J.M.D."/>
            <person name="Zagrodzka Z.B."/>
            <person name="Johannesson K."/>
            <person name="Butlin R.K."/>
            <person name="Leder E.H."/>
        </authorList>
    </citation>
    <scope>NUCLEOTIDE SEQUENCE [LARGE SCALE GENOMIC DNA]</scope>
    <source>
        <strain evidence="3">Snail1</strain>
        <tissue evidence="3">Muscle</tissue>
    </source>
</reference>
<protein>
    <recommendedName>
        <fullName evidence="2">PARG catalytic Macro domain-containing protein</fullName>
    </recommendedName>
</protein>
<comment type="caution">
    <text evidence="3">The sequence shown here is derived from an EMBL/GenBank/DDBJ whole genome shotgun (WGS) entry which is preliminary data.</text>
</comment>
<evidence type="ECO:0000313" key="4">
    <source>
        <dbReference type="Proteomes" id="UP001374579"/>
    </source>
</evidence>
<accession>A0AAN9BTT4</accession>
<dbReference type="GO" id="GO:0005737">
    <property type="term" value="C:cytoplasm"/>
    <property type="evidence" value="ECO:0007669"/>
    <property type="project" value="TreeGrafter"/>
</dbReference>
<name>A0AAN9BTT4_9CAEN</name>
<dbReference type="AlphaFoldDB" id="A0AAN9BTT4"/>
<evidence type="ECO:0000256" key="1">
    <source>
        <dbReference type="SAM" id="MobiDB-lite"/>
    </source>
</evidence>
<feature type="compositionally biased region" description="Low complexity" evidence="1">
    <location>
        <begin position="135"/>
        <end position="144"/>
    </location>
</feature>
<dbReference type="GO" id="GO:0009225">
    <property type="term" value="P:nucleotide-sugar metabolic process"/>
    <property type="evidence" value="ECO:0007669"/>
    <property type="project" value="TreeGrafter"/>
</dbReference>
<dbReference type="InterPro" id="IPR007724">
    <property type="entry name" value="Poly_GlycHdrlase"/>
</dbReference>
<dbReference type="Pfam" id="PF05028">
    <property type="entry name" value="PARG_cat_C"/>
    <property type="match status" value="1"/>
</dbReference>
<dbReference type="GO" id="GO:0005634">
    <property type="term" value="C:nucleus"/>
    <property type="evidence" value="ECO:0007669"/>
    <property type="project" value="TreeGrafter"/>
</dbReference>
<keyword evidence="4" id="KW-1185">Reference proteome</keyword>
<feature type="region of interest" description="Disordered" evidence="1">
    <location>
        <begin position="135"/>
        <end position="177"/>
    </location>
</feature>
<sequence length="177" mass="19878">MVFRSDYNKQFKTNSVLRELNKAYCGFQSGEKEAEKSAVCTGNWGCGAFGGDKQLKSLIQVMAASAARREVCYFTFGDEKLAEELYEIHMILTSNQKTIGDTVWLIAEYEKKVVSRSFKRPSIRLFDFIKKKFGYSDSDFSSSGEPQTFDEDSNEARNTGWDSAVDGASPDHKANTP</sequence>
<dbReference type="GO" id="GO:0006282">
    <property type="term" value="P:regulation of DNA repair"/>
    <property type="evidence" value="ECO:0007669"/>
    <property type="project" value="InterPro"/>
</dbReference>
<dbReference type="PANTHER" id="PTHR12837">
    <property type="entry name" value="POLY ADP-RIBOSE GLYCOHYDROLASE"/>
    <property type="match status" value="1"/>
</dbReference>
<dbReference type="GO" id="GO:1990966">
    <property type="term" value="P:ATP generation from poly-ADP-D-ribose"/>
    <property type="evidence" value="ECO:0007669"/>
    <property type="project" value="TreeGrafter"/>
</dbReference>
<dbReference type="GO" id="GO:0005975">
    <property type="term" value="P:carbohydrate metabolic process"/>
    <property type="evidence" value="ECO:0007669"/>
    <property type="project" value="InterPro"/>
</dbReference>
<dbReference type="InterPro" id="IPR046372">
    <property type="entry name" value="PARG_cat_C"/>
</dbReference>
<dbReference type="EMBL" id="JBAMIC010000002">
    <property type="protein sequence ID" value="KAK7112436.1"/>
    <property type="molecule type" value="Genomic_DNA"/>
</dbReference>
<organism evidence="3 4">
    <name type="scientific">Littorina saxatilis</name>
    <dbReference type="NCBI Taxonomy" id="31220"/>
    <lineage>
        <taxon>Eukaryota</taxon>
        <taxon>Metazoa</taxon>
        <taxon>Spiralia</taxon>
        <taxon>Lophotrochozoa</taxon>
        <taxon>Mollusca</taxon>
        <taxon>Gastropoda</taxon>
        <taxon>Caenogastropoda</taxon>
        <taxon>Littorinimorpha</taxon>
        <taxon>Littorinoidea</taxon>
        <taxon>Littorinidae</taxon>
        <taxon>Littorina</taxon>
    </lineage>
</organism>
<evidence type="ECO:0000259" key="2">
    <source>
        <dbReference type="Pfam" id="PF05028"/>
    </source>
</evidence>